<evidence type="ECO:0000256" key="2">
    <source>
        <dbReference type="PROSITE-ProRule" id="PRU00708"/>
    </source>
</evidence>
<dbReference type="InterPro" id="IPR046960">
    <property type="entry name" value="PPR_At4g14850-like_plant"/>
</dbReference>
<sequence length="355" mass="39792">MPPSLLSLSPPSLPNLPHHHHYKKPRTQQQVRPINSISLLRYYVQNGRMQDAHKLFDETPERTPTSWTILMDGYAQHGPAVESRSLLCDMMIELSFVNLRPDPFVVSVGLKACASFGSLHCGKELHCLAVKLGYMQDLFVANALVKVYSTCGCLRYAESVFEKISQPDLISWSSILSGLVKNGHEADALRLFVEMARTGIHFDSYVFSIGLKAFADQNCIDLGVQVHCHMIKMGMYSSFLLNSLVEFYGRIGELASMRKVFDNMLKKDLVSWNIVISCHAQSTCCEEALIYFSTLMHEGTSECDDYTLGSILQAVTRIGSTHHGKQIHGESLTDSGKFLAFNAIWEAYPSAERDR</sequence>
<evidence type="ECO:0000256" key="1">
    <source>
        <dbReference type="ARBA" id="ARBA00022737"/>
    </source>
</evidence>
<dbReference type="Pfam" id="PF01535">
    <property type="entry name" value="PPR"/>
    <property type="match status" value="5"/>
</dbReference>
<evidence type="ECO:0008006" key="6">
    <source>
        <dbReference type="Google" id="ProtNLM"/>
    </source>
</evidence>
<evidence type="ECO:0000256" key="3">
    <source>
        <dbReference type="SAM" id="MobiDB-lite"/>
    </source>
</evidence>
<dbReference type="GO" id="GO:0009451">
    <property type="term" value="P:RNA modification"/>
    <property type="evidence" value="ECO:0007669"/>
    <property type="project" value="InterPro"/>
</dbReference>
<dbReference type="Gramene" id="ONK57410">
    <property type="protein sequence ID" value="ONK57410"/>
    <property type="gene ID" value="A4U43_C09F230"/>
</dbReference>
<dbReference type="InterPro" id="IPR002885">
    <property type="entry name" value="PPR_rpt"/>
</dbReference>
<evidence type="ECO:0000313" key="4">
    <source>
        <dbReference type="EMBL" id="ONK57410.1"/>
    </source>
</evidence>
<evidence type="ECO:0000313" key="5">
    <source>
        <dbReference type="Proteomes" id="UP000243459"/>
    </source>
</evidence>
<dbReference type="FunFam" id="1.25.40.10:FF:000196">
    <property type="entry name" value="Pentatricopeptide repeat-containing protein At4g14850"/>
    <property type="match status" value="1"/>
</dbReference>
<protein>
    <recommendedName>
        <fullName evidence="6">Pentatricopeptide repeat-containing protein</fullName>
    </recommendedName>
</protein>
<proteinExistence type="predicted"/>
<dbReference type="PANTHER" id="PTHR24015:SF548">
    <property type="entry name" value="OS08G0340900 PROTEIN"/>
    <property type="match status" value="1"/>
</dbReference>
<keyword evidence="1" id="KW-0677">Repeat</keyword>
<feature type="region of interest" description="Disordered" evidence="3">
    <location>
        <begin position="1"/>
        <end position="28"/>
    </location>
</feature>
<dbReference type="NCBIfam" id="TIGR00756">
    <property type="entry name" value="PPR"/>
    <property type="match status" value="1"/>
</dbReference>
<dbReference type="InterPro" id="IPR011990">
    <property type="entry name" value="TPR-like_helical_dom_sf"/>
</dbReference>
<dbReference type="GO" id="GO:0003723">
    <property type="term" value="F:RNA binding"/>
    <property type="evidence" value="ECO:0007669"/>
    <property type="project" value="InterPro"/>
</dbReference>
<dbReference type="AlphaFoldDB" id="A0A5P1E4D0"/>
<organism evidence="4 5">
    <name type="scientific">Asparagus officinalis</name>
    <name type="common">Garden asparagus</name>
    <dbReference type="NCBI Taxonomy" id="4686"/>
    <lineage>
        <taxon>Eukaryota</taxon>
        <taxon>Viridiplantae</taxon>
        <taxon>Streptophyta</taxon>
        <taxon>Embryophyta</taxon>
        <taxon>Tracheophyta</taxon>
        <taxon>Spermatophyta</taxon>
        <taxon>Magnoliopsida</taxon>
        <taxon>Liliopsida</taxon>
        <taxon>Asparagales</taxon>
        <taxon>Asparagaceae</taxon>
        <taxon>Asparagoideae</taxon>
        <taxon>Asparagus</taxon>
    </lineage>
</organism>
<feature type="compositionally biased region" description="Low complexity" evidence="3">
    <location>
        <begin position="1"/>
        <end position="10"/>
    </location>
</feature>
<dbReference type="Pfam" id="PF13041">
    <property type="entry name" value="PPR_2"/>
    <property type="match status" value="1"/>
</dbReference>
<gene>
    <name evidence="4" type="ORF">A4U43_C09F230</name>
</gene>
<accession>A0A5P1E4D0</accession>
<dbReference type="PANTHER" id="PTHR24015">
    <property type="entry name" value="OS07G0578800 PROTEIN-RELATED"/>
    <property type="match status" value="1"/>
</dbReference>
<name>A0A5P1E4D0_ASPOF</name>
<feature type="repeat" description="PPR" evidence="2">
    <location>
        <begin position="168"/>
        <end position="202"/>
    </location>
</feature>
<dbReference type="Gene3D" id="1.25.40.10">
    <property type="entry name" value="Tetratricopeptide repeat domain"/>
    <property type="match status" value="3"/>
</dbReference>
<feature type="compositionally biased region" description="Basic residues" evidence="3">
    <location>
        <begin position="17"/>
        <end position="26"/>
    </location>
</feature>
<dbReference type="PROSITE" id="PS51375">
    <property type="entry name" value="PPR"/>
    <property type="match status" value="1"/>
</dbReference>
<keyword evidence="5" id="KW-1185">Reference proteome</keyword>
<dbReference type="Proteomes" id="UP000243459">
    <property type="component" value="Chromosome 9"/>
</dbReference>
<dbReference type="EMBL" id="CM007389">
    <property type="protein sequence ID" value="ONK57410.1"/>
    <property type="molecule type" value="Genomic_DNA"/>
</dbReference>
<reference evidence="5" key="1">
    <citation type="journal article" date="2017" name="Nat. Commun.">
        <title>The asparagus genome sheds light on the origin and evolution of a young Y chromosome.</title>
        <authorList>
            <person name="Harkess A."/>
            <person name="Zhou J."/>
            <person name="Xu C."/>
            <person name="Bowers J.E."/>
            <person name="Van der Hulst R."/>
            <person name="Ayyampalayam S."/>
            <person name="Mercati F."/>
            <person name="Riccardi P."/>
            <person name="McKain M.R."/>
            <person name="Kakrana A."/>
            <person name="Tang H."/>
            <person name="Ray J."/>
            <person name="Groenendijk J."/>
            <person name="Arikit S."/>
            <person name="Mathioni S.M."/>
            <person name="Nakano M."/>
            <person name="Shan H."/>
            <person name="Telgmann-Rauber A."/>
            <person name="Kanno A."/>
            <person name="Yue Z."/>
            <person name="Chen H."/>
            <person name="Li W."/>
            <person name="Chen Y."/>
            <person name="Xu X."/>
            <person name="Zhang Y."/>
            <person name="Luo S."/>
            <person name="Chen H."/>
            <person name="Gao J."/>
            <person name="Mao Z."/>
            <person name="Pires J.C."/>
            <person name="Luo M."/>
            <person name="Kudrna D."/>
            <person name="Wing R.A."/>
            <person name="Meyers B.C."/>
            <person name="Yi K."/>
            <person name="Kong H."/>
            <person name="Lavrijsen P."/>
            <person name="Sunseri F."/>
            <person name="Falavigna A."/>
            <person name="Ye Y."/>
            <person name="Leebens-Mack J.H."/>
            <person name="Chen G."/>
        </authorList>
    </citation>
    <scope>NUCLEOTIDE SEQUENCE [LARGE SCALE GENOMIC DNA]</scope>
    <source>
        <strain evidence="5">cv. DH0086</strain>
    </source>
</reference>